<organism evidence="2 3">
    <name type="scientific">[Actinomadura] parvosata subsp. kistnae</name>
    <dbReference type="NCBI Taxonomy" id="1909395"/>
    <lineage>
        <taxon>Bacteria</taxon>
        <taxon>Bacillati</taxon>
        <taxon>Actinomycetota</taxon>
        <taxon>Actinomycetes</taxon>
        <taxon>Streptosporangiales</taxon>
        <taxon>Streptosporangiaceae</taxon>
        <taxon>Nonomuraea</taxon>
    </lineage>
</organism>
<keyword evidence="1" id="KW-0812">Transmembrane</keyword>
<keyword evidence="1" id="KW-0472">Membrane</keyword>
<evidence type="ECO:0000313" key="2">
    <source>
        <dbReference type="EMBL" id="AQZ63489.1"/>
    </source>
</evidence>
<evidence type="ECO:0000256" key="1">
    <source>
        <dbReference type="SAM" id="Phobius"/>
    </source>
</evidence>
<dbReference type="KEGG" id="noa:BKM31_20275"/>
<dbReference type="RefSeq" id="WP_080039669.1">
    <property type="nucleotide sequence ID" value="NZ_CP017717.1"/>
</dbReference>
<accession>A0A1U9ZZY0</accession>
<evidence type="ECO:0008006" key="4">
    <source>
        <dbReference type="Google" id="ProtNLM"/>
    </source>
</evidence>
<keyword evidence="3" id="KW-1185">Reference proteome</keyword>
<feature type="transmembrane region" description="Helical" evidence="1">
    <location>
        <begin position="64"/>
        <end position="81"/>
    </location>
</feature>
<feature type="transmembrane region" description="Helical" evidence="1">
    <location>
        <begin position="101"/>
        <end position="122"/>
    </location>
</feature>
<dbReference type="STRING" id="1909395.BKM31_20275"/>
<keyword evidence="1" id="KW-1133">Transmembrane helix</keyword>
<protein>
    <recommendedName>
        <fullName evidence="4">DoxX family protein</fullName>
    </recommendedName>
</protein>
<reference evidence="3" key="1">
    <citation type="journal article" date="2017" name="Med. Chem. Commun.">
        <title>Nonomuraea sp. ATCC 55076 harbours the largest actinomycete chromosome to date and the kistamicin biosynthetic gene cluster.</title>
        <authorList>
            <person name="Nazari B."/>
            <person name="Forneris C.C."/>
            <person name="Gibson M.I."/>
            <person name="Moon K."/>
            <person name="Schramma K.R."/>
            <person name="Seyedsayamdost M.R."/>
        </authorList>
    </citation>
    <scope>NUCLEOTIDE SEQUENCE [LARGE SCALE GENOMIC DNA]</scope>
    <source>
        <strain evidence="3">ATCC 55076</strain>
    </source>
</reference>
<proteinExistence type="predicted"/>
<dbReference type="EMBL" id="CP017717">
    <property type="protein sequence ID" value="AQZ63489.1"/>
    <property type="molecule type" value="Genomic_DNA"/>
</dbReference>
<dbReference type="AlphaFoldDB" id="A0A1U9ZZY0"/>
<dbReference type="OrthoDB" id="5192901at2"/>
<sequence length="123" mass="12565">MNATAPVILAVFLLTTGAAHFAVPAYFRSLVPSWIGPAPLLVAATGVAEIAVGALILAPVTRGAGAWAAALLISAYLASHLDAVRHATPGHARVLLRPWAVAARLVVNLGYIGWAVAVALSAR</sequence>
<dbReference type="Proteomes" id="UP000190797">
    <property type="component" value="Chromosome"/>
</dbReference>
<gene>
    <name evidence="2" type="ORF">BKM31_20275</name>
</gene>
<name>A0A1U9ZZY0_9ACTN</name>
<evidence type="ECO:0000313" key="3">
    <source>
        <dbReference type="Proteomes" id="UP000190797"/>
    </source>
</evidence>
<feature type="transmembrane region" description="Helical" evidence="1">
    <location>
        <begin position="34"/>
        <end position="57"/>
    </location>
</feature>